<dbReference type="Gene3D" id="3.30.1360.60">
    <property type="entry name" value="Glucose permease domain IIB"/>
    <property type="match status" value="2"/>
</dbReference>
<organism evidence="15 16">
    <name type="scientific">Aquella oligotrophica</name>
    <dbReference type="NCBI Taxonomy" id="2067065"/>
    <lineage>
        <taxon>Bacteria</taxon>
        <taxon>Pseudomonadati</taxon>
        <taxon>Pseudomonadota</taxon>
        <taxon>Betaproteobacteria</taxon>
        <taxon>Neisseriales</taxon>
        <taxon>Neisseriaceae</taxon>
        <taxon>Aquella</taxon>
    </lineage>
</organism>
<dbReference type="PROSITE" id="PS51098">
    <property type="entry name" value="PTS_EIIB_TYPE_1"/>
    <property type="match status" value="2"/>
</dbReference>
<feature type="transmembrane region" description="Helical" evidence="12">
    <location>
        <begin position="173"/>
        <end position="194"/>
    </location>
</feature>
<evidence type="ECO:0000313" key="15">
    <source>
        <dbReference type="EMBL" id="AUR52144.1"/>
    </source>
</evidence>
<dbReference type="InterPro" id="IPR050429">
    <property type="entry name" value="PTS_Glucose_EIICBA"/>
</dbReference>
<keyword evidence="6" id="KW-0598">Phosphotransferase system</keyword>
<dbReference type="InterPro" id="IPR018113">
    <property type="entry name" value="PTrfase_EIIB_Cys"/>
</dbReference>
<evidence type="ECO:0000256" key="8">
    <source>
        <dbReference type="ARBA" id="ARBA00022777"/>
    </source>
</evidence>
<keyword evidence="3" id="KW-1003">Cell membrane</keyword>
<dbReference type="Proteomes" id="UP000236655">
    <property type="component" value="Chromosome"/>
</dbReference>
<evidence type="ECO:0000259" key="14">
    <source>
        <dbReference type="PROSITE" id="PS51103"/>
    </source>
</evidence>
<gene>
    <name evidence="15" type="ORF">CUN60_07460</name>
</gene>
<dbReference type="PROSITE" id="PS51103">
    <property type="entry name" value="PTS_EIIC_TYPE_1"/>
    <property type="match status" value="1"/>
</dbReference>
<proteinExistence type="predicted"/>
<dbReference type="GO" id="GO:0009401">
    <property type="term" value="P:phosphoenolpyruvate-dependent sugar phosphotransferase system"/>
    <property type="evidence" value="ECO:0007669"/>
    <property type="project" value="UniProtKB-KW"/>
</dbReference>
<dbReference type="OrthoDB" id="7571469at2"/>
<feature type="domain" description="PTS EIIB type-1" evidence="13">
    <location>
        <begin position="384"/>
        <end position="466"/>
    </location>
</feature>
<dbReference type="GO" id="GO:0008982">
    <property type="term" value="F:protein-N(PI)-phosphohistidine-sugar phosphotransferase activity"/>
    <property type="evidence" value="ECO:0007669"/>
    <property type="project" value="InterPro"/>
</dbReference>
<evidence type="ECO:0000256" key="10">
    <source>
        <dbReference type="ARBA" id="ARBA00023136"/>
    </source>
</evidence>
<feature type="transmembrane region" description="Helical" evidence="12">
    <location>
        <begin position="12"/>
        <end position="29"/>
    </location>
</feature>
<dbReference type="InterPro" id="IPR036878">
    <property type="entry name" value="Glu_permease_IIB"/>
</dbReference>
<feature type="active site" description="Phosphocysteine intermediate; for EIIB activity" evidence="11">
    <location>
        <position position="406"/>
    </location>
</feature>
<accession>A0A2I7N6Q7</accession>
<dbReference type="EMBL" id="CP024847">
    <property type="protein sequence ID" value="AUR52144.1"/>
    <property type="molecule type" value="Genomic_DNA"/>
</dbReference>
<evidence type="ECO:0000256" key="12">
    <source>
        <dbReference type="SAM" id="Phobius"/>
    </source>
</evidence>
<evidence type="ECO:0000259" key="13">
    <source>
        <dbReference type="PROSITE" id="PS51098"/>
    </source>
</evidence>
<feature type="transmembrane region" description="Helical" evidence="12">
    <location>
        <begin position="95"/>
        <end position="113"/>
    </location>
</feature>
<dbReference type="InterPro" id="IPR003352">
    <property type="entry name" value="PTS_EIIC"/>
</dbReference>
<evidence type="ECO:0000256" key="7">
    <source>
        <dbReference type="ARBA" id="ARBA00022692"/>
    </source>
</evidence>
<dbReference type="PROSITE" id="PS01035">
    <property type="entry name" value="PTS_EIIB_TYPE_1_CYS"/>
    <property type="match status" value="1"/>
</dbReference>
<dbReference type="RefSeq" id="WP_102951440.1">
    <property type="nucleotide sequence ID" value="NZ_CP024847.1"/>
</dbReference>
<evidence type="ECO:0000256" key="4">
    <source>
        <dbReference type="ARBA" id="ARBA00022597"/>
    </source>
</evidence>
<keyword evidence="5" id="KW-0808">Transferase</keyword>
<evidence type="ECO:0000313" key="16">
    <source>
        <dbReference type="Proteomes" id="UP000236655"/>
    </source>
</evidence>
<evidence type="ECO:0000256" key="11">
    <source>
        <dbReference type="PROSITE-ProRule" id="PRU00421"/>
    </source>
</evidence>
<sequence>MKFKFSSVQALGRALMLPIAMLPVAGLLLRFGQPDLLNIQAIADAGNAIFANLPLLFAIGVAVGFAKDNHGASSLAGAVGYLILVAMLKVINKDIDTGVLGGILIGSLAGAMYNKFKDFKTPEFLAFFGGKRFVPIITGVLAVVLGIILGYIWPPIQNGLHTFSLWMSESGSLGLFLFGTLNRIFLVTGLHHVLNSLFWFQLGDFTNTQGQIVHGDIARFMAGDPTAGYFMAGFFPIMMFGLPAICLAMYTTAFKENKKAVAGLLLSMALTSFLTGVTEPIEYSFVFLAPVLYVIHALLTGVSMALMYILHVRLGFSFSAGAIDYVLFFKLAANPLYALAIGIIMFILYYTLAVFFIKKFNLATIGREIAEEGNDVATFIASDESTEVQFVNALGGAGNLIVVDACTTRLRLKVQDSSIINKPALKALGAKGFVTPGPDSAQIILGPQAEIIASKIREVLPSLPKTIIAKEADSPVARSIEQEKLTTTTEIQNQNLIDCKEIIAALGGKDNVKSSALQAITRVRIEFKDEALVNESRLNELGVTQVIYINKNIKQLYLTNNAKFVAEGITRLIS</sequence>
<feature type="transmembrane region" description="Helical" evidence="12">
    <location>
        <begin position="133"/>
        <end position="153"/>
    </location>
</feature>
<protein>
    <submittedName>
        <fullName evidence="15">PTS N-acetyl-D-glucosamine transporter</fullName>
    </submittedName>
</protein>
<dbReference type="Pfam" id="PF00367">
    <property type="entry name" value="PTS_EIIB"/>
    <property type="match status" value="2"/>
</dbReference>
<dbReference type="GO" id="GO:0005886">
    <property type="term" value="C:plasma membrane"/>
    <property type="evidence" value="ECO:0007669"/>
    <property type="project" value="UniProtKB-SubCell"/>
</dbReference>
<dbReference type="AlphaFoldDB" id="A0A2I7N6Q7"/>
<dbReference type="PANTHER" id="PTHR30009:SF4">
    <property type="entry name" value="PTS SYSTEM N-ACETYLGLUCOSAMINE-SPECIFIC EIICBA COMPONENT"/>
    <property type="match status" value="1"/>
</dbReference>
<feature type="domain" description="PTS EIIB type-1" evidence="13">
    <location>
        <begin position="496"/>
        <end position="574"/>
    </location>
</feature>
<keyword evidence="9 12" id="KW-1133">Transmembrane helix</keyword>
<keyword evidence="2" id="KW-0813">Transport</keyword>
<dbReference type="Pfam" id="PF02378">
    <property type="entry name" value="PTS_EIIC"/>
    <property type="match status" value="1"/>
</dbReference>
<evidence type="ECO:0000256" key="5">
    <source>
        <dbReference type="ARBA" id="ARBA00022679"/>
    </source>
</evidence>
<dbReference type="GO" id="GO:0015764">
    <property type="term" value="P:N-acetylglucosamine transport"/>
    <property type="evidence" value="ECO:0007669"/>
    <property type="project" value="TreeGrafter"/>
</dbReference>
<keyword evidence="4" id="KW-0762">Sugar transport</keyword>
<name>A0A2I7N6Q7_9NEIS</name>
<evidence type="ECO:0000256" key="3">
    <source>
        <dbReference type="ARBA" id="ARBA00022475"/>
    </source>
</evidence>
<dbReference type="KEGG" id="nba:CUN60_07460"/>
<dbReference type="GO" id="GO:0015572">
    <property type="term" value="F:N-acetylglucosamine transmembrane transporter activity"/>
    <property type="evidence" value="ECO:0007669"/>
    <property type="project" value="InterPro"/>
</dbReference>
<feature type="domain" description="PTS EIIC type-1" evidence="14">
    <location>
        <begin position="2"/>
        <end position="369"/>
    </location>
</feature>
<feature type="transmembrane region" description="Helical" evidence="12">
    <location>
        <begin position="71"/>
        <end position="88"/>
    </location>
</feature>
<dbReference type="InterPro" id="IPR013013">
    <property type="entry name" value="PTS_EIIC_1"/>
</dbReference>
<keyword evidence="8" id="KW-0418">Kinase</keyword>
<keyword evidence="7 12" id="KW-0812">Transmembrane</keyword>
<evidence type="ECO:0000256" key="6">
    <source>
        <dbReference type="ARBA" id="ARBA00022683"/>
    </source>
</evidence>
<dbReference type="InterPro" id="IPR010974">
    <property type="entry name" value="PTS_IIBC_nag"/>
</dbReference>
<dbReference type="PANTHER" id="PTHR30009">
    <property type="entry name" value="CYTOCHROME C-TYPE SYNTHESIS PROTEIN AND PTS TRANSMEMBRANE COMPONENT"/>
    <property type="match status" value="1"/>
</dbReference>
<evidence type="ECO:0000256" key="9">
    <source>
        <dbReference type="ARBA" id="ARBA00022989"/>
    </source>
</evidence>
<feature type="transmembrane region" description="Helical" evidence="12">
    <location>
        <begin position="41"/>
        <end position="65"/>
    </location>
</feature>
<feature type="transmembrane region" description="Helical" evidence="12">
    <location>
        <begin position="229"/>
        <end position="248"/>
    </location>
</feature>
<comment type="caution">
    <text evidence="11">Lacks conserved residue(s) required for the propagation of feature annotation.</text>
</comment>
<evidence type="ECO:0000256" key="1">
    <source>
        <dbReference type="ARBA" id="ARBA00004651"/>
    </source>
</evidence>
<evidence type="ECO:0000256" key="2">
    <source>
        <dbReference type="ARBA" id="ARBA00022448"/>
    </source>
</evidence>
<dbReference type="GO" id="GO:0090563">
    <property type="term" value="F:protein-phosphocysteine-sugar phosphotransferase activity"/>
    <property type="evidence" value="ECO:0007669"/>
    <property type="project" value="TreeGrafter"/>
</dbReference>
<comment type="subcellular location">
    <subcellularLocation>
        <location evidence="1">Cell membrane</location>
        <topology evidence="1">Multi-pass membrane protein</topology>
    </subcellularLocation>
</comment>
<keyword evidence="10 12" id="KW-0472">Membrane</keyword>
<feature type="transmembrane region" description="Helical" evidence="12">
    <location>
        <begin position="283"/>
        <end position="307"/>
    </location>
</feature>
<dbReference type="InterPro" id="IPR001996">
    <property type="entry name" value="PTS_IIB_1"/>
</dbReference>
<dbReference type="GO" id="GO:0016301">
    <property type="term" value="F:kinase activity"/>
    <property type="evidence" value="ECO:0007669"/>
    <property type="project" value="UniProtKB-KW"/>
</dbReference>
<feature type="transmembrane region" description="Helical" evidence="12">
    <location>
        <begin position="260"/>
        <end position="277"/>
    </location>
</feature>
<reference evidence="16" key="1">
    <citation type="submission" date="2017-11" db="EMBL/GenBank/DDBJ databases">
        <authorList>
            <person name="Chan K.G."/>
            <person name="Lee L.S."/>
        </authorList>
    </citation>
    <scope>NUCLEOTIDE SEQUENCE [LARGE SCALE GENOMIC DNA]</scope>
    <source>
        <strain evidence="16">DSM 100970</strain>
    </source>
</reference>
<keyword evidence="16" id="KW-1185">Reference proteome</keyword>
<dbReference type="SUPFAM" id="SSF55604">
    <property type="entry name" value="Glucose permease domain IIB"/>
    <property type="match status" value="2"/>
</dbReference>
<dbReference type="GO" id="GO:0019866">
    <property type="term" value="C:organelle inner membrane"/>
    <property type="evidence" value="ECO:0007669"/>
    <property type="project" value="InterPro"/>
</dbReference>
<dbReference type="NCBIfam" id="TIGR01998">
    <property type="entry name" value="PTS-II-BC-nag"/>
    <property type="match status" value="1"/>
</dbReference>
<feature type="transmembrane region" description="Helical" evidence="12">
    <location>
        <begin position="337"/>
        <end position="357"/>
    </location>
</feature>